<dbReference type="PANTHER" id="PTHR21286">
    <property type="entry name" value="NUCLEAR PORE COMPLEX PROTEIN NUP160"/>
    <property type="match status" value="1"/>
</dbReference>
<keyword evidence="2" id="KW-0813">Transport</keyword>
<accession>A0AA39HSJ9</accession>
<gene>
    <name evidence="8" type="ORF">QR680_005187</name>
</gene>
<sequence length="1460" mass="165333">MNLFGEAEVVFPGTFKKAPSPLRTYSIATNAIVSPTAIGDYQECAGSFGFPEDSGLENRFIIWRSLGPNIVFEEYSVDCDVAKSTLCLHIDNTSIVRGTSIYFTAGRLVIVVPTHVSAHRFFFKIYEHDSAASLVGKAVLSLFPSDDDLDFAHEEHVYTTPGYSRAVDVSMLPEDRTLIASQLPDGQVVGVVMHALGNPNERSTEKLLKTSGFFSRLIRTEEKWDAVSFTTTSEGLVYVLYSDFLIRVWKAENFQLLSTEELVSALADQTLDVRPVSIKANIISGRIVVTVNVKQAANSKFLFYASRENDELQLLASLSGPSSGEVIDFEMVDGFEGTATIWGIRRNSPRCADLYNLVRCSVDFKECVENWIEVQPVSSVEPTVPQDSLLRHRVDYAKRRIFGGEDFTVDVVIRSINMTCKGFNNITLAPHIHMTAVEKHVDEYLKSMSFKDHYAPRSDRVTFSQHIDREVVEIATSKFWTTLLQTCEQFQASGGFIPLRIWTAPQLELIGVIQQNRFTICVAADEEVESLLAPCWKKDDSATIRRIFSDTEKYRHTNPSQSDLIKLRGSIVGNIKRLRAIAMRFADHSPFSSNGVCPPSFEYGDSAFSAGFLGAVVRRYVMKRLEFASILRDIIRVTVESTSRTGGASACIKDREFTSRMNSMFTNYNILAQSLSARVILRTPLKAHGQRIPDDLPNRRQVCVAEAFFSLGGPTLLAAGTSVASSASGEEYDGEATDMDVGQDLDGEDVLSRQFDRRRQSSLAVHPFARFVADTSYKTIFYLWPESPELTLPRFLREHKFFAALQQYCIFNNSTLDCDLKFALRFYQAVAYAGTGLGEKAVVAFMDSLPGINRADPEDPLNKVFEASNKRHGVPHVSRATYFFEVLTILEEHSHVEQLLQLGKQALQEKELDDRVVQDTFTLVFKHQMQCGKYDDALETLQSNPVKSVQIKCLRDLLSKMVLLKRYEELLELNFGTLFATVVHFIELRAADYDVTKDSEIFDLLSSLYFKGLLYRRAAKTYYVLSNKLSLVPYSPENIARRCDALLKAVTLLSLTKENKWLDVEEIDEDDESMDISNANSSVSTQQKRGKTRVIHEEEIRREWFLETMKFEIMDPKARTSPPSDPEQVALKLIQKKSFDDALTLIGLFELEPYKLLEAVTVECIKINKVKKEIYPAWVYENMRYSYSEAVKGRHWQILQAYLRIVEEDVRGCSQPKRTIYYTLLAHMWDIPQWLEESYMEQNVEEMLTCLLEFGDFEPAFKMSHKFMDKISAMMRSGSKLLEVMSIALPVNAYDNLLHLTAEEEEYKEAREKLRARFHEVLNGIQRVERKTSRVNTRSGASENIRTSREHLNANREQATISKQCSIAVPSSPNSAYSPTLVTLRCEDPRSTSCMKPIPRRGAIKQAIQTTNWDKMVSSKSNSIISRKLSENGESYSVSMSTPSRKLSHQDSDSQEVSEN</sequence>
<feature type="domain" description="Nucleoporin Nup120/160 beta-propeller" evidence="5">
    <location>
        <begin position="59"/>
        <end position="522"/>
    </location>
</feature>
<dbReference type="Proteomes" id="UP001175271">
    <property type="component" value="Unassembled WGS sequence"/>
</dbReference>
<dbReference type="PANTHER" id="PTHR21286:SF0">
    <property type="entry name" value="NUCLEAR PORE COMPLEX PROTEIN NUP160"/>
    <property type="match status" value="1"/>
</dbReference>
<organism evidence="8 9">
    <name type="scientific">Steinernema hermaphroditum</name>
    <dbReference type="NCBI Taxonomy" id="289476"/>
    <lineage>
        <taxon>Eukaryota</taxon>
        <taxon>Metazoa</taxon>
        <taxon>Ecdysozoa</taxon>
        <taxon>Nematoda</taxon>
        <taxon>Chromadorea</taxon>
        <taxon>Rhabditida</taxon>
        <taxon>Tylenchina</taxon>
        <taxon>Panagrolaimomorpha</taxon>
        <taxon>Strongyloidoidea</taxon>
        <taxon>Steinernematidae</taxon>
        <taxon>Steinernema</taxon>
    </lineage>
</organism>
<evidence type="ECO:0000259" key="7">
    <source>
        <dbReference type="Pfam" id="PF23354"/>
    </source>
</evidence>
<keyword evidence="9" id="KW-1185">Reference proteome</keyword>
<dbReference type="InterPro" id="IPR056535">
    <property type="entry name" value="TPR_NUP160_M"/>
</dbReference>
<dbReference type="GO" id="GO:0017056">
    <property type="term" value="F:structural constituent of nuclear pore"/>
    <property type="evidence" value="ECO:0007669"/>
    <property type="project" value="TreeGrafter"/>
</dbReference>
<dbReference type="GO" id="GO:0005643">
    <property type="term" value="C:nuclear pore"/>
    <property type="evidence" value="ECO:0007669"/>
    <property type="project" value="TreeGrafter"/>
</dbReference>
<feature type="domain" description="NUP160 middle TPR" evidence="7">
    <location>
        <begin position="784"/>
        <end position="1055"/>
    </location>
</feature>
<comment type="subcellular location">
    <subcellularLocation>
        <location evidence="1">Nucleus</location>
    </subcellularLocation>
</comment>
<reference evidence="8" key="1">
    <citation type="submission" date="2023-06" db="EMBL/GenBank/DDBJ databases">
        <title>Genomic analysis of the entomopathogenic nematode Steinernema hermaphroditum.</title>
        <authorList>
            <person name="Schwarz E.M."/>
            <person name="Heppert J.K."/>
            <person name="Baniya A."/>
            <person name="Schwartz H.T."/>
            <person name="Tan C.-H."/>
            <person name="Antoshechkin I."/>
            <person name="Sternberg P.W."/>
            <person name="Goodrich-Blair H."/>
            <person name="Dillman A.R."/>
        </authorList>
    </citation>
    <scope>NUCLEOTIDE SEQUENCE</scope>
    <source>
        <strain evidence="8">PS9179</strain>
        <tissue evidence="8">Whole animal</tissue>
    </source>
</reference>
<comment type="caution">
    <text evidence="8">The sequence shown here is derived from an EMBL/GenBank/DDBJ whole genome shotgun (WGS) entry which is preliminary data.</text>
</comment>
<dbReference type="InterPro" id="IPR059141">
    <property type="entry name" value="Beta-prop_Nup120_160"/>
</dbReference>
<dbReference type="InterPro" id="IPR021717">
    <property type="entry name" value="Nucleoporin_Nup160"/>
</dbReference>
<dbReference type="Pfam" id="PF23354">
    <property type="entry name" value="TPR_NUP160_120_M"/>
    <property type="match status" value="1"/>
</dbReference>
<evidence type="ECO:0000256" key="1">
    <source>
        <dbReference type="ARBA" id="ARBA00004123"/>
    </source>
</evidence>
<feature type="region of interest" description="Disordered" evidence="4">
    <location>
        <begin position="1428"/>
        <end position="1460"/>
    </location>
</feature>
<evidence type="ECO:0000256" key="4">
    <source>
        <dbReference type="SAM" id="MobiDB-lite"/>
    </source>
</evidence>
<dbReference type="Pfam" id="PF23347">
    <property type="entry name" value="TPR_Nup160_C"/>
    <property type="match status" value="1"/>
</dbReference>
<evidence type="ECO:0000256" key="2">
    <source>
        <dbReference type="ARBA" id="ARBA00022448"/>
    </source>
</evidence>
<evidence type="ECO:0000259" key="6">
    <source>
        <dbReference type="Pfam" id="PF23347"/>
    </source>
</evidence>
<proteinExistence type="predicted"/>
<feature type="domain" description="NUP160 C-terminal TPR" evidence="6">
    <location>
        <begin position="1115"/>
        <end position="1331"/>
    </location>
</feature>
<name>A0AA39HSJ9_9BILA</name>
<feature type="compositionally biased region" description="Polar residues" evidence="4">
    <location>
        <begin position="1432"/>
        <end position="1445"/>
    </location>
</feature>
<dbReference type="InterPro" id="IPR056536">
    <property type="entry name" value="TPR_NUP160_C"/>
</dbReference>
<protein>
    <submittedName>
        <fullName evidence="8">Uncharacterized protein</fullName>
    </submittedName>
</protein>
<dbReference type="EMBL" id="JAUCMV010000003">
    <property type="protein sequence ID" value="KAK0410546.1"/>
    <property type="molecule type" value="Genomic_DNA"/>
</dbReference>
<evidence type="ECO:0000313" key="8">
    <source>
        <dbReference type="EMBL" id="KAK0410546.1"/>
    </source>
</evidence>
<evidence type="ECO:0000256" key="3">
    <source>
        <dbReference type="ARBA" id="ARBA00023242"/>
    </source>
</evidence>
<evidence type="ECO:0000313" key="9">
    <source>
        <dbReference type="Proteomes" id="UP001175271"/>
    </source>
</evidence>
<evidence type="ECO:0000259" key="5">
    <source>
        <dbReference type="Pfam" id="PF11715"/>
    </source>
</evidence>
<keyword evidence="3" id="KW-0539">Nucleus</keyword>
<dbReference type="Pfam" id="PF11715">
    <property type="entry name" value="Beta-prop_Nup120_160"/>
    <property type="match status" value="1"/>
</dbReference>